<dbReference type="RefSeq" id="XP_002506216.1">
    <property type="nucleotide sequence ID" value="XM_002506170.1"/>
</dbReference>
<accession>C1EHA8</accession>
<dbReference type="eggNOG" id="KOG0265">
    <property type="taxonomic scope" value="Eukaryota"/>
</dbReference>
<dbReference type="InterPro" id="IPR052234">
    <property type="entry name" value="U5_snRNP_Component"/>
</dbReference>
<dbReference type="Pfam" id="PF00400">
    <property type="entry name" value="WD40"/>
    <property type="match status" value="7"/>
</dbReference>
<dbReference type="FunCoup" id="C1EHA8">
    <property type="interactions" value="2077"/>
</dbReference>
<reference evidence="7 8" key="1">
    <citation type="journal article" date="2009" name="Science">
        <title>Green evolution and dynamic adaptations revealed by genomes of the marine picoeukaryotes Micromonas.</title>
        <authorList>
            <person name="Worden A.Z."/>
            <person name="Lee J.H."/>
            <person name="Mock T."/>
            <person name="Rouze P."/>
            <person name="Simmons M.P."/>
            <person name="Aerts A.L."/>
            <person name="Allen A.E."/>
            <person name="Cuvelier M.L."/>
            <person name="Derelle E."/>
            <person name="Everett M.V."/>
            <person name="Foulon E."/>
            <person name="Grimwood J."/>
            <person name="Gundlach H."/>
            <person name="Henrissat B."/>
            <person name="Napoli C."/>
            <person name="McDonald S.M."/>
            <person name="Parker M.S."/>
            <person name="Rombauts S."/>
            <person name="Salamov A."/>
            <person name="Von Dassow P."/>
            <person name="Badger J.H."/>
            <person name="Coutinho P.M."/>
            <person name="Demir E."/>
            <person name="Dubchak I."/>
            <person name="Gentemann C."/>
            <person name="Eikrem W."/>
            <person name="Gready J.E."/>
            <person name="John U."/>
            <person name="Lanier W."/>
            <person name="Lindquist E.A."/>
            <person name="Lucas S."/>
            <person name="Mayer K.F."/>
            <person name="Moreau H."/>
            <person name="Not F."/>
            <person name="Otillar R."/>
            <person name="Panaud O."/>
            <person name="Pangilinan J."/>
            <person name="Paulsen I."/>
            <person name="Piegu B."/>
            <person name="Poliakov A."/>
            <person name="Robbens S."/>
            <person name="Schmutz J."/>
            <person name="Toulza E."/>
            <person name="Wyss T."/>
            <person name="Zelensky A."/>
            <person name="Zhou K."/>
            <person name="Armbrust E.V."/>
            <person name="Bhattacharya D."/>
            <person name="Goodenough U.W."/>
            <person name="Van de Peer Y."/>
            <person name="Grigoriev I.V."/>
        </authorList>
    </citation>
    <scope>NUCLEOTIDE SEQUENCE [LARGE SCALE GENOMIC DNA]</scope>
    <source>
        <strain evidence="8">RCC299 / NOUM17</strain>
    </source>
</reference>
<dbReference type="InParanoid" id="C1EHA8"/>
<keyword evidence="4" id="KW-0508">mRNA splicing</keyword>
<dbReference type="GeneID" id="8248936"/>
<feature type="repeat" description="WD" evidence="5">
    <location>
        <begin position="201"/>
        <end position="242"/>
    </location>
</feature>
<dbReference type="InterPro" id="IPR001680">
    <property type="entry name" value="WD40_rpt"/>
</dbReference>
<dbReference type="InterPro" id="IPR019775">
    <property type="entry name" value="WD40_repeat_CS"/>
</dbReference>
<name>C1EHA8_MICCC</name>
<evidence type="ECO:0000256" key="2">
    <source>
        <dbReference type="ARBA" id="ARBA00022664"/>
    </source>
</evidence>
<proteinExistence type="predicted"/>
<feature type="compositionally biased region" description="Acidic residues" evidence="6">
    <location>
        <begin position="17"/>
        <end position="26"/>
    </location>
</feature>
<feature type="repeat" description="WD" evidence="5">
    <location>
        <begin position="159"/>
        <end position="201"/>
    </location>
</feature>
<dbReference type="KEGG" id="mis:MICPUN_64159"/>
<dbReference type="PRINTS" id="PR00320">
    <property type="entry name" value="GPROTEINBRPT"/>
</dbReference>
<evidence type="ECO:0000256" key="1">
    <source>
        <dbReference type="ARBA" id="ARBA00022574"/>
    </source>
</evidence>
<evidence type="ECO:0000313" key="8">
    <source>
        <dbReference type="Proteomes" id="UP000002009"/>
    </source>
</evidence>
<evidence type="ECO:0000256" key="6">
    <source>
        <dbReference type="SAM" id="MobiDB-lite"/>
    </source>
</evidence>
<dbReference type="InterPro" id="IPR015943">
    <property type="entry name" value="WD40/YVTN_repeat-like_dom_sf"/>
</dbReference>
<dbReference type="EMBL" id="CP001332">
    <property type="protein sequence ID" value="ACO67474.1"/>
    <property type="molecule type" value="Genomic_DNA"/>
</dbReference>
<dbReference type="OMA" id="IWDIRPY"/>
<dbReference type="GO" id="GO:0008380">
    <property type="term" value="P:RNA splicing"/>
    <property type="evidence" value="ECO:0007669"/>
    <property type="project" value="UniProtKB-KW"/>
</dbReference>
<feature type="region of interest" description="Disordered" evidence="6">
    <location>
        <begin position="1"/>
        <end position="26"/>
    </location>
</feature>
<dbReference type="PANTHER" id="PTHR44006">
    <property type="entry name" value="U5 SMALL NUCLEAR RIBONUCLEOPROTEIN 40 KDA PROTEIN"/>
    <property type="match status" value="1"/>
</dbReference>
<sequence>MGGGGAGKRKTRAAGEEGVDADDDPENLALQVVAQKPKTVDDRAVSIVGVPSQQPHPKPGMNRTSSLDAPIMLLEGHGDAVNSIKFSPDGATVASCGADKTVLMWNVRGDCENYMMMQGHKNSVLELHWTADGDNILTCSPDKTLRLWDATTGESVKCMKGHQSFVNACSAAPKGKPLCVSGSDDGTAKLWDFRRKGEVATFADRFQVTAVAFDAEGDRFFSGGLDNVLKCWDIRNDAEPYMVLPGHTDTITGIAVAPDGSHVLTNAMDCTLRAWDVRSYAPEDRCVKYFVGHQHNFEKGMLKCGWSPDGAKVTAGSACRNVFVWDFDSRRVLYKLPGHEGAVNEVTFHPTEPIIGSAGSDGKIYLGELAD</sequence>
<dbReference type="STRING" id="296587.C1EHA8"/>
<dbReference type="GO" id="GO:0006397">
    <property type="term" value="P:mRNA processing"/>
    <property type="evidence" value="ECO:0007669"/>
    <property type="project" value="UniProtKB-KW"/>
</dbReference>
<evidence type="ECO:0000256" key="5">
    <source>
        <dbReference type="PROSITE-ProRule" id="PRU00221"/>
    </source>
</evidence>
<evidence type="ECO:0000256" key="3">
    <source>
        <dbReference type="ARBA" id="ARBA00022737"/>
    </source>
</evidence>
<evidence type="ECO:0000313" key="7">
    <source>
        <dbReference type="EMBL" id="ACO67474.1"/>
    </source>
</evidence>
<dbReference type="PROSITE" id="PS50082">
    <property type="entry name" value="WD_REPEATS_2"/>
    <property type="match status" value="6"/>
</dbReference>
<dbReference type="InterPro" id="IPR020472">
    <property type="entry name" value="WD40_PAC1"/>
</dbReference>
<feature type="repeat" description="WD" evidence="5">
    <location>
        <begin position="244"/>
        <end position="279"/>
    </location>
</feature>
<feature type="repeat" description="WD" evidence="5">
    <location>
        <begin position="336"/>
        <end position="371"/>
    </location>
</feature>
<dbReference type="InterPro" id="IPR036322">
    <property type="entry name" value="WD40_repeat_dom_sf"/>
</dbReference>
<keyword evidence="2" id="KW-0507">mRNA processing</keyword>
<dbReference type="SUPFAM" id="SSF50978">
    <property type="entry name" value="WD40 repeat-like"/>
    <property type="match status" value="1"/>
</dbReference>
<feature type="repeat" description="WD" evidence="5">
    <location>
        <begin position="74"/>
        <end position="108"/>
    </location>
</feature>
<keyword evidence="8" id="KW-1185">Reference proteome</keyword>
<keyword evidence="1 5" id="KW-0853">WD repeat</keyword>
<dbReference type="OrthoDB" id="495833at2759"/>
<dbReference type="PANTHER" id="PTHR44006:SF1">
    <property type="entry name" value="U5 SMALL NUCLEAR RIBONUCLEOPROTEIN 40 KDA PROTEIN"/>
    <property type="match status" value="1"/>
</dbReference>
<dbReference type="AlphaFoldDB" id="C1EHA8"/>
<protein>
    <submittedName>
        <fullName evidence="7">Splicing factor</fullName>
    </submittedName>
</protein>
<gene>
    <name evidence="7" type="ORF">MICPUN_64159</name>
</gene>
<feature type="repeat" description="WD" evidence="5">
    <location>
        <begin position="117"/>
        <end position="158"/>
    </location>
</feature>
<dbReference type="Gene3D" id="2.130.10.10">
    <property type="entry name" value="YVTN repeat-like/Quinoprotein amine dehydrogenase"/>
    <property type="match status" value="1"/>
</dbReference>
<keyword evidence="3" id="KW-0677">Repeat</keyword>
<dbReference type="Proteomes" id="UP000002009">
    <property type="component" value="Chromosome 14"/>
</dbReference>
<dbReference type="PROSITE" id="PS00678">
    <property type="entry name" value="WD_REPEATS_1"/>
    <property type="match status" value="3"/>
</dbReference>
<dbReference type="GO" id="GO:0003723">
    <property type="term" value="F:RNA binding"/>
    <property type="evidence" value="ECO:0007669"/>
    <property type="project" value="TreeGrafter"/>
</dbReference>
<dbReference type="SMART" id="SM00320">
    <property type="entry name" value="WD40"/>
    <property type="match status" value="7"/>
</dbReference>
<evidence type="ECO:0000256" key="4">
    <source>
        <dbReference type="ARBA" id="ARBA00023187"/>
    </source>
</evidence>
<organism evidence="7 8">
    <name type="scientific">Micromonas commoda (strain RCC299 / NOUM17 / CCMP2709)</name>
    <name type="common">Picoplanktonic green alga</name>
    <dbReference type="NCBI Taxonomy" id="296587"/>
    <lineage>
        <taxon>Eukaryota</taxon>
        <taxon>Viridiplantae</taxon>
        <taxon>Chlorophyta</taxon>
        <taxon>Mamiellophyceae</taxon>
        <taxon>Mamiellales</taxon>
        <taxon>Mamiellaceae</taxon>
        <taxon>Micromonas</taxon>
    </lineage>
</organism>
<dbReference type="GO" id="GO:0071013">
    <property type="term" value="C:catalytic step 2 spliceosome"/>
    <property type="evidence" value="ECO:0007669"/>
    <property type="project" value="TreeGrafter"/>
</dbReference>
<dbReference type="PIRSF" id="PIRSF002394">
    <property type="entry name" value="GN-bd_beta"/>
    <property type="match status" value="1"/>
</dbReference>
<dbReference type="CDD" id="cd00200">
    <property type="entry name" value="WD40"/>
    <property type="match status" value="1"/>
</dbReference>
<dbReference type="PROSITE" id="PS50294">
    <property type="entry name" value="WD_REPEATS_REGION"/>
    <property type="match status" value="5"/>
</dbReference>